<keyword evidence="6" id="KW-0393">Immunoglobulin domain</keyword>
<dbReference type="InterPro" id="IPR013098">
    <property type="entry name" value="Ig_I-set"/>
</dbReference>
<organism evidence="8 9">
    <name type="scientific">Eptatretus burgeri</name>
    <name type="common">Inshore hagfish</name>
    <dbReference type="NCBI Taxonomy" id="7764"/>
    <lineage>
        <taxon>Eukaryota</taxon>
        <taxon>Metazoa</taxon>
        <taxon>Chordata</taxon>
        <taxon>Craniata</taxon>
        <taxon>Vertebrata</taxon>
        <taxon>Cyclostomata</taxon>
        <taxon>Myxini</taxon>
        <taxon>Myxiniformes</taxon>
        <taxon>Myxinidae</taxon>
        <taxon>Eptatretinae</taxon>
        <taxon>Eptatretus</taxon>
    </lineage>
</organism>
<evidence type="ECO:0000256" key="2">
    <source>
        <dbReference type="ARBA" id="ARBA00022490"/>
    </source>
</evidence>
<evidence type="ECO:0000313" key="9">
    <source>
        <dbReference type="Proteomes" id="UP000694388"/>
    </source>
</evidence>
<proteinExistence type="predicted"/>
<dbReference type="Ensembl" id="ENSEBUT00000024428.1">
    <property type="protein sequence ID" value="ENSEBUP00000023852.1"/>
    <property type="gene ID" value="ENSEBUG00000014682.1"/>
</dbReference>
<feature type="domain" description="Ig-like" evidence="7">
    <location>
        <begin position="333"/>
        <end position="404"/>
    </location>
</feature>
<accession>A0A8C4R452</accession>
<dbReference type="SUPFAM" id="SSF48726">
    <property type="entry name" value="Immunoglobulin"/>
    <property type="match status" value="5"/>
</dbReference>
<evidence type="ECO:0000256" key="5">
    <source>
        <dbReference type="ARBA" id="ARBA00023157"/>
    </source>
</evidence>
<evidence type="ECO:0000313" key="8">
    <source>
        <dbReference type="Ensembl" id="ENSEBUP00000023852.1"/>
    </source>
</evidence>
<evidence type="ECO:0000256" key="6">
    <source>
        <dbReference type="ARBA" id="ARBA00023319"/>
    </source>
</evidence>
<dbReference type="PROSITE" id="PS50835">
    <property type="entry name" value="IG_LIKE"/>
    <property type="match status" value="2"/>
</dbReference>
<dbReference type="FunFam" id="2.60.40.10:FF:000081">
    <property type="entry name" value="Myosin-binding protein C, slow type"/>
    <property type="match status" value="1"/>
</dbReference>
<dbReference type="InterPro" id="IPR036179">
    <property type="entry name" value="Ig-like_dom_sf"/>
</dbReference>
<keyword evidence="4" id="KW-0677">Repeat</keyword>
<dbReference type="Proteomes" id="UP000694388">
    <property type="component" value="Unplaced"/>
</dbReference>
<dbReference type="Ensembl" id="ENSEBUT00000024408.1">
    <property type="protein sequence ID" value="ENSEBUP00000023832.1"/>
    <property type="gene ID" value="ENSEBUG00000014682.1"/>
</dbReference>
<sequence length="572" mass="64602">MDLASKVGKHLKLLETFDRNTKVYTFEMRVMDANESFAGSYRCEVMLKEKFDSCTFELLVEEAPEPKQVMDIRAAFRKVSTTGEDSGELDFSGLLKKREQKVEASEPDEDVWELLKGANPQEYERIAFEHGVTDLRGLLHRLKRMKQEQRKSEVFLKRLDPAYQAVKGGRVRLAVDLEDPNTEIKWFKNGTEIRSSGKFIMEAQGKRRILTINHCSLADDAAYEVMVGDEKCSTELFVREPPVHIVRDLDDQSCLVGDRIEFFCEVSEDGAQVKWLKDGKELSREESSKFRFKKDGPKHQLIISDVCQEDNGRYSVVTSGGETHAELHVEEKPLKVIRGMADLTVNARDLAVFRCEVSEERVSGRWYKDGREVRPSEHVCISHVGRIHKLEIDGVRDDDKGDYTFVPDGHAFSLSAKLNMLEVKIDFVPRQEPPKIHLEPLEGLAENTIVVVAGNKLRLDLPISGDPTPTVIWHRGQQVISASQGRVHVESFPDHSTFVVECAERGDEDCYSIVVRNDAGEDSAQLNVKVVDVPDPPSTPSIVVLGGDWCLAEWEAARMGWRSTIVRLCGGT</sequence>
<keyword evidence="5" id="KW-1015">Disulfide bond</keyword>
<dbReference type="InterPro" id="IPR040849">
    <property type="entry name" value="MyBP-C_THB"/>
</dbReference>
<dbReference type="FunFam" id="2.60.40.10:FF:000070">
    <property type="entry name" value="Myosin-binding protein C, slow type"/>
    <property type="match status" value="1"/>
</dbReference>
<evidence type="ECO:0000256" key="3">
    <source>
        <dbReference type="ARBA" id="ARBA00022553"/>
    </source>
</evidence>
<dbReference type="SMART" id="SM00409">
    <property type="entry name" value="IG"/>
    <property type="match status" value="4"/>
</dbReference>
<dbReference type="InterPro" id="IPR007110">
    <property type="entry name" value="Ig-like_dom"/>
</dbReference>
<dbReference type="PANTHER" id="PTHR35971">
    <property type="entry name" value="SI:DKEY-31G6.6"/>
    <property type="match status" value="1"/>
</dbReference>
<dbReference type="GeneTree" id="ENSGT00940000157698"/>
<keyword evidence="2" id="KW-0963">Cytoplasm</keyword>
<evidence type="ECO:0000256" key="4">
    <source>
        <dbReference type="ARBA" id="ARBA00022737"/>
    </source>
</evidence>
<reference evidence="8" key="1">
    <citation type="submission" date="2025-05" db="UniProtKB">
        <authorList>
            <consortium name="Ensembl"/>
        </authorList>
    </citation>
    <scope>IDENTIFICATION</scope>
</reference>
<name>A0A8C4R452_EPTBU</name>
<dbReference type="AlphaFoldDB" id="A0A8C4R452"/>
<dbReference type="FunFam" id="2.60.40.10:FF:000111">
    <property type="entry name" value="Myosin-binding protein C, slow type"/>
    <property type="match status" value="1"/>
</dbReference>
<dbReference type="Gene3D" id="2.60.40.10">
    <property type="entry name" value="Immunoglobulins"/>
    <property type="match status" value="5"/>
</dbReference>
<comment type="subcellular location">
    <subcellularLocation>
        <location evidence="1">Cytoplasm</location>
    </subcellularLocation>
</comment>
<dbReference type="InterPro" id="IPR003599">
    <property type="entry name" value="Ig_sub"/>
</dbReference>
<dbReference type="InterPro" id="IPR013783">
    <property type="entry name" value="Ig-like_fold"/>
</dbReference>
<evidence type="ECO:0000259" key="7">
    <source>
        <dbReference type="PROSITE" id="PS50835"/>
    </source>
</evidence>
<dbReference type="InterPro" id="IPR052385">
    <property type="entry name" value="Obscurin/Obscurin-like_Reg"/>
</dbReference>
<evidence type="ECO:0000256" key="1">
    <source>
        <dbReference type="ARBA" id="ARBA00004496"/>
    </source>
</evidence>
<dbReference type="Pfam" id="PF07679">
    <property type="entry name" value="I-set"/>
    <property type="match status" value="4"/>
</dbReference>
<keyword evidence="9" id="KW-1185">Reference proteome</keyword>
<dbReference type="PANTHER" id="PTHR35971:SF5">
    <property type="entry name" value="OBSCURIN LIKE CYTOSKELETAL ADAPTOR 1"/>
    <property type="match status" value="1"/>
</dbReference>
<dbReference type="Pfam" id="PF18362">
    <property type="entry name" value="THB"/>
    <property type="match status" value="1"/>
</dbReference>
<protein>
    <recommendedName>
        <fullName evidence="7">Ig-like domain-containing protein</fullName>
    </recommendedName>
</protein>
<dbReference type="CDD" id="cd05894">
    <property type="entry name" value="Ig_C5_MyBP-C"/>
    <property type="match status" value="1"/>
</dbReference>
<dbReference type="GO" id="GO:0005737">
    <property type="term" value="C:cytoplasm"/>
    <property type="evidence" value="ECO:0007669"/>
    <property type="project" value="UniProtKB-SubCell"/>
</dbReference>
<keyword evidence="3" id="KW-0597">Phosphoprotein</keyword>
<dbReference type="FunFam" id="2.60.40.10:FF:000286">
    <property type="entry name" value="Myosin binding protein C, slow type"/>
    <property type="match status" value="1"/>
</dbReference>
<feature type="domain" description="Ig-like" evidence="7">
    <location>
        <begin position="241"/>
        <end position="328"/>
    </location>
</feature>